<dbReference type="RefSeq" id="WP_259485697.1">
    <property type="nucleotide sequence ID" value="NZ_JANTEZ010000002.1"/>
</dbReference>
<dbReference type="CDD" id="cd07720">
    <property type="entry name" value="OPHC2-like_MBL-fold"/>
    <property type="match status" value="1"/>
</dbReference>
<dbReference type="Proteomes" id="UP001165580">
    <property type="component" value="Unassembled WGS sequence"/>
</dbReference>
<keyword evidence="7" id="KW-1185">Reference proteome</keyword>
<comment type="caution">
    <text evidence="6">The sequence shown here is derived from an EMBL/GenBank/DDBJ whole genome shotgun (WGS) entry which is preliminary data.</text>
</comment>
<dbReference type="Pfam" id="PF00753">
    <property type="entry name" value="Lactamase_B"/>
    <property type="match status" value="1"/>
</dbReference>
<comment type="similarity">
    <text evidence="1">Belongs to the metallo-beta-lactamase superfamily.</text>
</comment>
<dbReference type="InterPro" id="IPR036866">
    <property type="entry name" value="RibonucZ/Hydroxyglut_hydro"/>
</dbReference>
<proteinExistence type="inferred from homology"/>
<keyword evidence="4" id="KW-0862">Zinc</keyword>
<feature type="domain" description="Metallo-beta-lactamase" evidence="5">
    <location>
        <begin position="48"/>
        <end position="262"/>
    </location>
</feature>
<evidence type="ECO:0000259" key="5">
    <source>
        <dbReference type="SMART" id="SM00849"/>
    </source>
</evidence>
<keyword evidence="2" id="KW-0479">Metal-binding</keyword>
<evidence type="ECO:0000313" key="6">
    <source>
        <dbReference type="EMBL" id="MCS5714169.1"/>
    </source>
</evidence>
<organism evidence="6 7">
    <name type="scientific">Herbiconiux gentiana</name>
    <dbReference type="NCBI Taxonomy" id="2970912"/>
    <lineage>
        <taxon>Bacteria</taxon>
        <taxon>Bacillati</taxon>
        <taxon>Actinomycetota</taxon>
        <taxon>Actinomycetes</taxon>
        <taxon>Micrococcales</taxon>
        <taxon>Microbacteriaceae</taxon>
        <taxon>Herbiconiux</taxon>
    </lineage>
</organism>
<reference evidence="6" key="1">
    <citation type="submission" date="2022-08" db="EMBL/GenBank/DDBJ databases">
        <authorList>
            <person name="Deng Y."/>
            <person name="Han X.-F."/>
            <person name="Zhang Y.-Q."/>
        </authorList>
    </citation>
    <scope>NUCLEOTIDE SEQUENCE</scope>
    <source>
        <strain evidence="6">CPCC 205716</strain>
    </source>
</reference>
<evidence type="ECO:0000313" key="7">
    <source>
        <dbReference type="Proteomes" id="UP001165580"/>
    </source>
</evidence>
<accession>A0ABT2GGY8</accession>
<evidence type="ECO:0000256" key="2">
    <source>
        <dbReference type="ARBA" id="ARBA00022723"/>
    </source>
</evidence>
<name>A0ABT2GGY8_9MICO</name>
<protein>
    <submittedName>
        <fullName evidence="6">MBL fold metallo-hydrolase</fullName>
    </submittedName>
</protein>
<dbReference type="PANTHER" id="PTHR42978:SF6">
    <property type="entry name" value="QUORUM-QUENCHING LACTONASE YTNP-RELATED"/>
    <property type="match status" value="1"/>
</dbReference>
<evidence type="ECO:0000256" key="3">
    <source>
        <dbReference type="ARBA" id="ARBA00022801"/>
    </source>
</evidence>
<dbReference type="InterPro" id="IPR001279">
    <property type="entry name" value="Metallo-B-lactamas"/>
</dbReference>
<dbReference type="InterPro" id="IPR051013">
    <property type="entry name" value="MBL_superfamily_lactonases"/>
</dbReference>
<dbReference type="SMART" id="SM00849">
    <property type="entry name" value="Lactamase_B"/>
    <property type="match status" value="1"/>
</dbReference>
<dbReference type="PANTHER" id="PTHR42978">
    <property type="entry name" value="QUORUM-QUENCHING LACTONASE YTNP-RELATED-RELATED"/>
    <property type="match status" value="1"/>
</dbReference>
<sequence>MADTIRIGDFVVIVLTDGASHLPPSAYPGADFSLYPELLDETGTQQIRIGAHLVQGPAGTFLIDAGAGEFELPFPAELSAANNLQNPPTHMATAGNLPAALAEAGVTPADIDHVFITHLHLDHVGWLMKDGAPFFPNATAHFSPEDWPILIDGVPDEDPARVLMRQADGAGILRAYEPTDVEVLPGVTAMHVPGHTPGHMAIQLESKGEKLWFVGDLIEHPGQLTDKGIHFMTDVDGDLAASERARLFAQAKSEGIVIATAHLENPAFRRITEEDTWADAITR</sequence>
<keyword evidence="3" id="KW-0378">Hydrolase</keyword>
<evidence type="ECO:0000256" key="1">
    <source>
        <dbReference type="ARBA" id="ARBA00007749"/>
    </source>
</evidence>
<evidence type="ECO:0000256" key="4">
    <source>
        <dbReference type="ARBA" id="ARBA00022833"/>
    </source>
</evidence>
<dbReference type="Gene3D" id="3.60.15.10">
    <property type="entry name" value="Ribonuclease Z/Hydroxyacylglutathione hydrolase-like"/>
    <property type="match status" value="1"/>
</dbReference>
<dbReference type="EMBL" id="JANTEZ010000002">
    <property type="protein sequence ID" value="MCS5714169.1"/>
    <property type="molecule type" value="Genomic_DNA"/>
</dbReference>
<gene>
    <name evidence="6" type="ORF">NVV95_06340</name>
</gene>
<dbReference type="SUPFAM" id="SSF56281">
    <property type="entry name" value="Metallo-hydrolase/oxidoreductase"/>
    <property type="match status" value="1"/>
</dbReference>